<keyword evidence="4" id="KW-1185">Reference proteome</keyword>
<organism evidence="3 4">
    <name type="scientific">Nakamurella endophytica</name>
    <dbReference type="NCBI Taxonomy" id="1748367"/>
    <lineage>
        <taxon>Bacteria</taxon>
        <taxon>Bacillati</taxon>
        <taxon>Actinomycetota</taxon>
        <taxon>Actinomycetes</taxon>
        <taxon>Nakamurellales</taxon>
        <taxon>Nakamurellaceae</taxon>
        <taxon>Nakamurella</taxon>
    </lineage>
</organism>
<evidence type="ECO:0000313" key="3">
    <source>
        <dbReference type="EMBL" id="GGM08960.1"/>
    </source>
</evidence>
<keyword evidence="1 3" id="KW-0808">Transferase</keyword>
<reference evidence="3" key="2">
    <citation type="submission" date="2020-09" db="EMBL/GenBank/DDBJ databases">
        <authorList>
            <person name="Sun Q."/>
            <person name="Zhou Y."/>
        </authorList>
    </citation>
    <scope>NUCLEOTIDE SEQUENCE</scope>
    <source>
        <strain evidence="3">CGMCC 4.7308</strain>
    </source>
</reference>
<dbReference type="GO" id="GO:0016757">
    <property type="term" value="F:glycosyltransferase activity"/>
    <property type="evidence" value="ECO:0007669"/>
    <property type="project" value="TreeGrafter"/>
</dbReference>
<protein>
    <submittedName>
        <fullName evidence="3">Glycosyl transferase family 1</fullName>
    </submittedName>
</protein>
<sequence length="440" mass="47367">MAGSDRSERPAGPVRPPATGDDGHVDAAATAVGMRPAGTARAAGLRVGVVTAYPPGRNSLNEFGHHLVKHLERQPEVAEVVVFADETDAGVAPSRPGLRVEACWRFNSVGNLVRIAAAVRRTRPDAVLLNLQFATFGDRRVAGGLGLLLPLVLRMLRVPSIVVLHNLADNVDMRDAGFASSAAVARLLTMAGRILTRALLKADLVALTIPRYVEFLQRSYGAENVVLAPHGSFEELAVPSVDVPPGRRRILAFGKWGTYKTVDILVQAYTELLRRGHGDDLELVLAGTDSPNSPGYMASVAERFADVPHLVLPGYVAEEDVPALFSSAAVVAFPYTSTTGSSGVLHQAGEYGRAAVLPRIGDLVDIIEEEGFRGVYFEPGDAVSLADALQTVLQDDDLRSDLGRRNFAAATGIPMFEVVHWHVLHLQRLLDRRRARRGAR</sequence>
<dbReference type="Pfam" id="PF13692">
    <property type="entry name" value="Glyco_trans_1_4"/>
    <property type="match status" value="1"/>
</dbReference>
<reference evidence="3" key="1">
    <citation type="journal article" date="2014" name="Int. J. Syst. Evol. Microbiol.">
        <title>Complete genome sequence of Corynebacterium casei LMG S-19264T (=DSM 44701T), isolated from a smear-ripened cheese.</title>
        <authorList>
            <consortium name="US DOE Joint Genome Institute (JGI-PGF)"/>
            <person name="Walter F."/>
            <person name="Albersmeier A."/>
            <person name="Kalinowski J."/>
            <person name="Ruckert C."/>
        </authorList>
    </citation>
    <scope>NUCLEOTIDE SEQUENCE</scope>
    <source>
        <strain evidence="3">CGMCC 4.7308</strain>
    </source>
</reference>
<proteinExistence type="predicted"/>
<dbReference type="GO" id="GO:0009103">
    <property type="term" value="P:lipopolysaccharide biosynthetic process"/>
    <property type="evidence" value="ECO:0007669"/>
    <property type="project" value="TreeGrafter"/>
</dbReference>
<dbReference type="EMBL" id="BMNA01000006">
    <property type="protein sequence ID" value="GGM08960.1"/>
    <property type="molecule type" value="Genomic_DNA"/>
</dbReference>
<dbReference type="Gene3D" id="3.40.50.2000">
    <property type="entry name" value="Glycogen Phosphorylase B"/>
    <property type="match status" value="1"/>
</dbReference>
<comment type="caution">
    <text evidence="3">The sequence shown here is derived from an EMBL/GenBank/DDBJ whole genome shotgun (WGS) entry which is preliminary data.</text>
</comment>
<accession>A0A917T411</accession>
<evidence type="ECO:0000256" key="2">
    <source>
        <dbReference type="SAM" id="MobiDB-lite"/>
    </source>
</evidence>
<evidence type="ECO:0000256" key="1">
    <source>
        <dbReference type="ARBA" id="ARBA00022679"/>
    </source>
</evidence>
<evidence type="ECO:0000313" key="4">
    <source>
        <dbReference type="Proteomes" id="UP000655208"/>
    </source>
</evidence>
<gene>
    <name evidence="3" type="ORF">GCM10011594_31050</name>
</gene>
<name>A0A917T411_9ACTN</name>
<dbReference type="SUPFAM" id="SSF53756">
    <property type="entry name" value="UDP-Glycosyltransferase/glycogen phosphorylase"/>
    <property type="match status" value="1"/>
</dbReference>
<dbReference type="PANTHER" id="PTHR46401">
    <property type="entry name" value="GLYCOSYLTRANSFERASE WBBK-RELATED"/>
    <property type="match status" value="1"/>
</dbReference>
<dbReference type="PANTHER" id="PTHR46401:SF2">
    <property type="entry name" value="GLYCOSYLTRANSFERASE WBBK-RELATED"/>
    <property type="match status" value="1"/>
</dbReference>
<dbReference type="Proteomes" id="UP000655208">
    <property type="component" value="Unassembled WGS sequence"/>
</dbReference>
<feature type="region of interest" description="Disordered" evidence="2">
    <location>
        <begin position="1"/>
        <end position="24"/>
    </location>
</feature>
<dbReference type="AlphaFoldDB" id="A0A917T411"/>